<name>A0A0D2BWG2_9EURO</name>
<accession>A0A0D2BWG2</accession>
<evidence type="ECO:0000256" key="1">
    <source>
        <dbReference type="SAM" id="MobiDB-lite"/>
    </source>
</evidence>
<dbReference type="OrthoDB" id="5986190at2759"/>
<reference evidence="2 3" key="1">
    <citation type="submission" date="2015-01" db="EMBL/GenBank/DDBJ databases">
        <title>The Genome Sequence of Cladophialophora immunda CBS83496.</title>
        <authorList>
            <consortium name="The Broad Institute Genomics Platform"/>
            <person name="Cuomo C."/>
            <person name="de Hoog S."/>
            <person name="Gorbushina A."/>
            <person name="Stielow B."/>
            <person name="Teixiera M."/>
            <person name="Abouelleil A."/>
            <person name="Chapman S.B."/>
            <person name="Priest M."/>
            <person name="Young S.K."/>
            <person name="Wortman J."/>
            <person name="Nusbaum C."/>
            <person name="Birren B."/>
        </authorList>
    </citation>
    <scope>NUCLEOTIDE SEQUENCE [LARGE SCALE GENOMIC DNA]</scope>
    <source>
        <strain evidence="2 3">CBS 83496</strain>
    </source>
</reference>
<sequence>MPELVFIDVQDTSGHNQNIVRRHVAMGIHQKKRLTDVFRHQNHSALRKPLVLRPQRKQPQVEEEETAGAVLPTQNVGPFTRPCRPQARRNTHTRDPKTALMFRWRAGGPTALKPPSDDLKIEHVLSESFNWMMGQYASSWSSLVQRDPTVFDLNGEVEIFREAFYVVTDLLELRKTDAAFAVLRHTLDAIPPILRNPHPELLFTLVELAYGINMVHASDLHTKIRPHVADLASTILGTKHPLTILLKSEFDPSLKTHVTELVFKCIIDALSKTFGHDAYQTLVQQMGRSQFYSRTGRAEEGQQLIADIQNLWMQQYGANSALARLAELELCLMRLEGSRSPGLGSHLGSALEAEANNAMLRIEVMAGIYSNKFTDRPSHHANVETQSPATMALAQWFLQNKRYSFALHCYQRAKRLTEDSDCTSNRPLADLITDTTENALRDLFWQPNTLLILPSQASVQENVLAVS</sequence>
<evidence type="ECO:0008006" key="4">
    <source>
        <dbReference type="Google" id="ProtNLM"/>
    </source>
</evidence>
<dbReference type="HOGENOM" id="CLU_595861_0_0_1"/>
<proteinExistence type="predicted"/>
<evidence type="ECO:0000313" key="2">
    <source>
        <dbReference type="EMBL" id="KIW22720.1"/>
    </source>
</evidence>
<dbReference type="VEuPathDB" id="FungiDB:PV07_10986"/>
<feature type="region of interest" description="Disordered" evidence="1">
    <location>
        <begin position="45"/>
        <end position="93"/>
    </location>
</feature>
<evidence type="ECO:0000313" key="3">
    <source>
        <dbReference type="Proteomes" id="UP000054466"/>
    </source>
</evidence>
<protein>
    <recommendedName>
        <fullName evidence="4">Clr5 domain-containing protein</fullName>
    </recommendedName>
</protein>
<dbReference type="GeneID" id="27350180"/>
<dbReference type="AlphaFoldDB" id="A0A0D2BWG2"/>
<dbReference type="Proteomes" id="UP000054466">
    <property type="component" value="Unassembled WGS sequence"/>
</dbReference>
<keyword evidence="3" id="KW-1185">Reference proteome</keyword>
<organism evidence="2 3">
    <name type="scientific">Cladophialophora immunda</name>
    <dbReference type="NCBI Taxonomy" id="569365"/>
    <lineage>
        <taxon>Eukaryota</taxon>
        <taxon>Fungi</taxon>
        <taxon>Dikarya</taxon>
        <taxon>Ascomycota</taxon>
        <taxon>Pezizomycotina</taxon>
        <taxon>Eurotiomycetes</taxon>
        <taxon>Chaetothyriomycetidae</taxon>
        <taxon>Chaetothyriales</taxon>
        <taxon>Herpotrichiellaceae</taxon>
        <taxon>Cladophialophora</taxon>
    </lineage>
</organism>
<gene>
    <name evidence="2" type="ORF">PV07_10986</name>
</gene>
<dbReference type="RefSeq" id="XP_016242936.1">
    <property type="nucleotide sequence ID" value="XM_016398374.1"/>
</dbReference>
<dbReference type="EMBL" id="KN847046">
    <property type="protein sequence ID" value="KIW22720.1"/>
    <property type="molecule type" value="Genomic_DNA"/>
</dbReference>